<keyword evidence="1" id="KW-1133">Transmembrane helix</keyword>
<dbReference type="KEGG" id="thal:A1OE_681"/>
<dbReference type="Proteomes" id="UP000010077">
    <property type="component" value="Chromosome"/>
</dbReference>
<dbReference type="HOGENOM" id="CLU_3133512_0_0_5"/>
<keyword evidence="3" id="KW-1185">Reference proteome</keyword>
<gene>
    <name evidence="2" type="ORF">A1OE_681</name>
</gene>
<dbReference type="STRING" id="1193729.A1OE_681"/>
<feature type="transmembrane region" description="Helical" evidence="1">
    <location>
        <begin position="21"/>
        <end position="44"/>
    </location>
</feature>
<sequence length="49" mass="5745">MKCYFKCSRCSHHCHKMYSILLNHVLLVIYIDTTILSLAFFSIFCPTSD</sequence>
<organism evidence="2 3">
    <name type="scientific">Candidatus Endolissoclinum faulkneri L2</name>
    <dbReference type="NCBI Taxonomy" id="1193729"/>
    <lineage>
        <taxon>Bacteria</taxon>
        <taxon>Pseudomonadati</taxon>
        <taxon>Pseudomonadota</taxon>
        <taxon>Alphaproteobacteria</taxon>
        <taxon>Rhodospirillales</taxon>
        <taxon>Rhodospirillaceae</taxon>
        <taxon>Candidatus Endolissoclinum</taxon>
    </lineage>
</organism>
<protein>
    <submittedName>
        <fullName evidence="2">Uncharacterized protein</fullName>
    </submittedName>
</protein>
<keyword evidence="1" id="KW-0472">Membrane</keyword>
<reference evidence="2 3" key="1">
    <citation type="journal article" date="2012" name="Proc. Natl. Acad. Sci. U.S.A.">
        <title>Genome streamlining and chemical defense in a coral reef symbiosis.</title>
        <authorList>
            <person name="Kwan J.C."/>
            <person name="Donia M.S."/>
            <person name="Han A.W."/>
            <person name="Hirose E."/>
            <person name="Haygood M.G."/>
            <person name="Schmidt E.W."/>
        </authorList>
    </citation>
    <scope>NUCLEOTIDE SEQUENCE [LARGE SCALE GENOMIC DNA]</scope>
    <source>
        <strain evidence="2 3">L2</strain>
    </source>
</reference>
<evidence type="ECO:0000313" key="3">
    <source>
        <dbReference type="Proteomes" id="UP000010077"/>
    </source>
</evidence>
<evidence type="ECO:0000313" key="2">
    <source>
        <dbReference type="EMBL" id="AFX98869.1"/>
    </source>
</evidence>
<keyword evidence="1" id="KW-0812">Transmembrane</keyword>
<dbReference type="AlphaFoldDB" id="K7YQP1"/>
<dbReference type="EMBL" id="CP003539">
    <property type="protein sequence ID" value="AFX98869.1"/>
    <property type="molecule type" value="Genomic_DNA"/>
</dbReference>
<name>K7YQP1_9PROT</name>
<evidence type="ECO:0000256" key="1">
    <source>
        <dbReference type="SAM" id="Phobius"/>
    </source>
</evidence>
<accession>K7YQP1</accession>
<proteinExistence type="predicted"/>